<evidence type="ECO:0000313" key="12">
    <source>
        <dbReference type="EMBL" id="MBK1878550.1"/>
    </source>
</evidence>
<dbReference type="PROSITE" id="PS51007">
    <property type="entry name" value="CYTC"/>
    <property type="match status" value="2"/>
</dbReference>
<dbReference type="InterPro" id="IPR050597">
    <property type="entry name" value="Cytochrome_c_Oxidase_Subunit"/>
</dbReference>
<keyword evidence="6" id="KW-0249">Electron transport</keyword>
<dbReference type="GO" id="GO:0009055">
    <property type="term" value="F:electron transfer activity"/>
    <property type="evidence" value="ECO:0007669"/>
    <property type="project" value="InterPro"/>
</dbReference>
<feature type="binding site" description="axial binding residue" evidence="9">
    <location>
        <position position="145"/>
    </location>
    <ligand>
        <name>heme c</name>
        <dbReference type="ChEBI" id="CHEBI:61717"/>
        <label>2</label>
    </ligand>
    <ligandPart>
        <name>Fe</name>
        <dbReference type="ChEBI" id="CHEBI:18248"/>
    </ligandPart>
</feature>
<reference evidence="12" key="1">
    <citation type="submission" date="2021-01" db="EMBL/GenBank/DDBJ databases">
        <title>Modified the classification status of verrucomicrobia.</title>
        <authorList>
            <person name="Feng X."/>
        </authorList>
    </citation>
    <scope>NUCLEOTIDE SEQUENCE</scope>
    <source>
        <strain evidence="12">KCTC 13126</strain>
    </source>
</reference>
<protein>
    <submittedName>
        <fullName evidence="12">C-type cytochrome</fullName>
    </submittedName>
</protein>
<dbReference type="InterPro" id="IPR009056">
    <property type="entry name" value="Cyt_c-like_dom"/>
</dbReference>
<feature type="binding site" description="axial binding residue" evidence="9">
    <location>
        <position position="94"/>
    </location>
    <ligand>
        <name>heme c</name>
        <dbReference type="ChEBI" id="CHEBI:61717"/>
        <label>1</label>
    </ligand>
    <ligandPart>
        <name>Fe</name>
        <dbReference type="ChEBI" id="CHEBI:18248"/>
    </ligandPart>
</feature>
<evidence type="ECO:0000256" key="10">
    <source>
        <dbReference type="SAM" id="SignalP"/>
    </source>
</evidence>
<dbReference type="GO" id="GO:0042597">
    <property type="term" value="C:periplasmic space"/>
    <property type="evidence" value="ECO:0007669"/>
    <property type="project" value="UniProtKB-SubCell"/>
</dbReference>
<dbReference type="GO" id="GO:0020037">
    <property type="term" value="F:heme binding"/>
    <property type="evidence" value="ECO:0007669"/>
    <property type="project" value="InterPro"/>
</dbReference>
<evidence type="ECO:0000256" key="3">
    <source>
        <dbReference type="ARBA" id="ARBA00022617"/>
    </source>
</evidence>
<dbReference type="PIRSF" id="PIRSF000005">
    <property type="entry name" value="Cytochrome_c4"/>
    <property type="match status" value="1"/>
</dbReference>
<dbReference type="Proteomes" id="UP000617628">
    <property type="component" value="Unassembled WGS sequence"/>
</dbReference>
<feature type="chain" id="PRO_5036828473" evidence="10">
    <location>
        <begin position="32"/>
        <end position="217"/>
    </location>
</feature>
<keyword evidence="3 8" id="KW-0349">Heme</keyword>
<feature type="binding site" description="covalent" evidence="8">
    <location>
        <position position="46"/>
    </location>
    <ligand>
        <name>heme c</name>
        <dbReference type="ChEBI" id="CHEBI:61717"/>
        <label>1</label>
    </ligand>
</feature>
<evidence type="ECO:0000256" key="2">
    <source>
        <dbReference type="ARBA" id="ARBA00022448"/>
    </source>
</evidence>
<evidence type="ECO:0000259" key="11">
    <source>
        <dbReference type="PROSITE" id="PS51007"/>
    </source>
</evidence>
<keyword evidence="13" id="KW-1185">Reference proteome</keyword>
<name>A0A934RZS5_9BACT</name>
<comment type="caution">
    <text evidence="12">The sequence shown here is derived from an EMBL/GenBank/DDBJ whole genome shotgun (WGS) entry which is preliminary data.</text>
</comment>
<dbReference type="InterPro" id="IPR024167">
    <property type="entry name" value="Cytochrome_c4-like"/>
</dbReference>
<proteinExistence type="predicted"/>
<evidence type="ECO:0000313" key="13">
    <source>
        <dbReference type="Proteomes" id="UP000617628"/>
    </source>
</evidence>
<keyword evidence="7 9" id="KW-0408">Iron</keyword>
<dbReference type="EMBL" id="JAENIL010000032">
    <property type="protein sequence ID" value="MBK1878550.1"/>
    <property type="molecule type" value="Genomic_DNA"/>
</dbReference>
<evidence type="ECO:0000256" key="8">
    <source>
        <dbReference type="PIRSR" id="PIRSR000005-1"/>
    </source>
</evidence>
<dbReference type="AlphaFoldDB" id="A0A934RZS5"/>
<keyword evidence="10" id="KW-0732">Signal</keyword>
<dbReference type="Gene3D" id="1.10.760.10">
    <property type="entry name" value="Cytochrome c-like domain"/>
    <property type="match status" value="2"/>
</dbReference>
<dbReference type="SUPFAM" id="SSF46626">
    <property type="entry name" value="Cytochrome c"/>
    <property type="match status" value="2"/>
</dbReference>
<dbReference type="PANTHER" id="PTHR33751:SF9">
    <property type="entry name" value="CYTOCHROME C4"/>
    <property type="match status" value="1"/>
</dbReference>
<comment type="PTM">
    <text evidence="8">Binds 2 heme c groups covalently per subunit.</text>
</comment>
<feature type="binding site" description="covalent" evidence="8">
    <location>
        <position position="141"/>
    </location>
    <ligand>
        <name>heme c</name>
        <dbReference type="ChEBI" id="CHEBI:61717"/>
        <label>2</label>
    </ligand>
</feature>
<keyword evidence="5" id="KW-0574">Periplasm</keyword>
<feature type="binding site" description="axial binding residue" evidence="9">
    <location>
        <position position="192"/>
    </location>
    <ligand>
        <name>heme c</name>
        <dbReference type="ChEBI" id="CHEBI:61717"/>
        <label>2</label>
    </ligand>
    <ligandPart>
        <name>Fe</name>
        <dbReference type="ChEBI" id="CHEBI:18248"/>
    </ligandPart>
</feature>
<accession>A0A934RZS5</accession>
<comment type="subcellular location">
    <subcellularLocation>
        <location evidence="1">Periplasm</location>
    </subcellularLocation>
</comment>
<gene>
    <name evidence="12" type="ORF">JIN87_16840</name>
</gene>
<evidence type="ECO:0000256" key="4">
    <source>
        <dbReference type="ARBA" id="ARBA00022723"/>
    </source>
</evidence>
<keyword evidence="4 9" id="KW-0479">Metal-binding</keyword>
<dbReference type="GO" id="GO:0005506">
    <property type="term" value="F:iron ion binding"/>
    <property type="evidence" value="ECO:0007669"/>
    <property type="project" value="InterPro"/>
</dbReference>
<feature type="signal peptide" evidence="10">
    <location>
        <begin position="1"/>
        <end position="31"/>
    </location>
</feature>
<evidence type="ECO:0000256" key="5">
    <source>
        <dbReference type="ARBA" id="ARBA00022764"/>
    </source>
</evidence>
<evidence type="ECO:0000256" key="1">
    <source>
        <dbReference type="ARBA" id="ARBA00004418"/>
    </source>
</evidence>
<evidence type="ECO:0000256" key="9">
    <source>
        <dbReference type="PIRSR" id="PIRSR000005-2"/>
    </source>
</evidence>
<evidence type="ECO:0000256" key="7">
    <source>
        <dbReference type="ARBA" id="ARBA00023004"/>
    </source>
</evidence>
<organism evidence="12 13">
    <name type="scientific">Pelagicoccus mobilis</name>
    <dbReference type="NCBI Taxonomy" id="415221"/>
    <lineage>
        <taxon>Bacteria</taxon>
        <taxon>Pseudomonadati</taxon>
        <taxon>Verrucomicrobiota</taxon>
        <taxon>Opitutia</taxon>
        <taxon>Puniceicoccales</taxon>
        <taxon>Pelagicoccaceae</taxon>
        <taxon>Pelagicoccus</taxon>
    </lineage>
</organism>
<feature type="domain" description="Cytochrome c" evidence="11">
    <location>
        <begin position="31"/>
        <end position="118"/>
    </location>
</feature>
<feature type="binding site" description="axial binding residue" evidence="9">
    <location>
        <position position="47"/>
    </location>
    <ligand>
        <name>heme c</name>
        <dbReference type="ChEBI" id="CHEBI:61717"/>
        <label>1</label>
    </ligand>
    <ligandPart>
        <name>Fe</name>
        <dbReference type="ChEBI" id="CHEBI:18248"/>
    </ligandPart>
</feature>
<sequence>MKSNRSSLTKSGLRLAMVGFLASLVAATSSANDEKGKQLYVNCVACHQADGSGNKLLNAPAIAGLSEKYVGEQIKKFKEGHRGGDPRDATGLQMRPMSMLLTSEADIAAVSKYVASLPAKTHPDTIEGGNPETGKALYMTCQACHGADGKGNDLLNAPSLLGQHDWYHVAQLKKFKDGIRGGNPADITGSQMRPMAMTLANDQAVKDVVAYIQTLNK</sequence>
<dbReference type="InterPro" id="IPR036909">
    <property type="entry name" value="Cyt_c-like_dom_sf"/>
</dbReference>
<keyword evidence="2" id="KW-0813">Transport</keyword>
<feature type="binding site" description="covalent" evidence="8">
    <location>
        <position position="144"/>
    </location>
    <ligand>
        <name>heme c</name>
        <dbReference type="ChEBI" id="CHEBI:61717"/>
        <label>2</label>
    </ligand>
</feature>
<evidence type="ECO:0000256" key="6">
    <source>
        <dbReference type="ARBA" id="ARBA00022982"/>
    </source>
</evidence>
<feature type="domain" description="Cytochrome c" evidence="11">
    <location>
        <begin position="129"/>
        <end position="216"/>
    </location>
</feature>
<dbReference type="PANTHER" id="PTHR33751">
    <property type="entry name" value="CBB3-TYPE CYTOCHROME C OXIDASE SUBUNIT FIXP"/>
    <property type="match status" value="1"/>
</dbReference>
<dbReference type="Pfam" id="PF00034">
    <property type="entry name" value="Cytochrom_C"/>
    <property type="match status" value="2"/>
</dbReference>
<feature type="binding site" description="covalent" evidence="8">
    <location>
        <position position="43"/>
    </location>
    <ligand>
        <name>heme c</name>
        <dbReference type="ChEBI" id="CHEBI:61717"/>
        <label>1</label>
    </ligand>
</feature>
<dbReference type="RefSeq" id="WP_200356762.1">
    <property type="nucleotide sequence ID" value="NZ_JAENIL010000032.1"/>
</dbReference>